<protein>
    <submittedName>
        <fullName evidence="3">RNA polymerase subunit sigma-32</fullName>
    </submittedName>
</protein>
<keyword evidence="1" id="KW-0472">Membrane</keyword>
<accession>A0ABQ3K0R0</accession>
<gene>
    <name evidence="3" type="ORF">GCM10017783_05990</name>
</gene>
<organism evidence="3 4">
    <name type="scientific">Deinococcus piscis</name>
    <dbReference type="NCBI Taxonomy" id="394230"/>
    <lineage>
        <taxon>Bacteria</taxon>
        <taxon>Thermotogati</taxon>
        <taxon>Deinococcota</taxon>
        <taxon>Deinococci</taxon>
        <taxon>Deinococcales</taxon>
        <taxon>Deinococcaceae</taxon>
        <taxon>Deinococcus</taxon>
    </lineage>
</organism>
<dbReference type="InterPro" id="IPR019886">
    <property type="entry name" value="Na_symporter_ssu"/>
</dbReference>
<evidence type="ECO:0000313" key="3">
    <source>
        <dbReference type="EMBL" id="GHF96876.1"/>
    </source>
</evidence>
<feature type="transmembrane region" description="Helical" evidence="1">
    <location>
        <begin position="28"/>
        <end position="51"/>
    </location>
</feature>
<evidence type="ECO:0000313" key="4">
    <source>
        <dbReference type="Proteomes" id="UP000632154"/>
    </source>
</evidence>
<dbReference type="RefSeq" id="WP_189642193.1">
    <property type="nucleotide sequence ID" value="NZ_BNAL01000004.1"/>
</dbReference>
<keyword evidence="4" id="KW-1185">Reference proteome</keyword>
<comment type="caution">
    <text evidence="3">The sequence shown here is derived from an EMBL/GenBank/DDBJ whole genome shotgun (WGS) entry which is preliminary data.</text>
</comment>
<evidence type="ECO:0000256" key="1">
    <source>
        <dbReference type="SAM" id="Phobius"/>
    </source>
</evidence>
<keyword evidence="1" id="KW-1133">Transmembrane helix</keyword>
<name>A0ABQ3K0R0_9DEIO</name>
<dbReference type="NCBIfam" id="TIGR03647">
    <property type="entry name" value="Na_symport_sm"/>
    <property type="match status" value="1"/>
</dbReference>
<keyword evidence="1" id="KW-0812">Transmembrane</keyword>
<dbReference type="EMBL" id="BNAL01000004">
    <property type="protein sequence ID" value="GHF96876.1"/>
    <property type="molecule type" value="Genomic_DNA"/>
</dbReference>
<reference evidence="4" key="1">
    <citation type="journal article" date="2019" name="Int. J. Syst. Evol. Microbiol.">
        <title>The Global Catalogue of Microorganisms (GCM) 10K type strain sequencing project: providing services to taxonomists for standard genome sequencing and annotation.</title>
        <authorList>
            <consortium name="The Broad Institute Genomics Platform"/>
            <consortium name="The Broad Institute Genome Sequencing Center for Infectious Disease"/>
            <person name="Wu L."/>
            <person name="Ma J."/>
        </authorList>
    </citation>
    <scope>NUCLEOTIDE SEQUENCE [LARGE SCALE GENOMIC DNA]</scope>
    <source>
        <strain evidence="4">CGMCC 1.18439</strain>
    </source>
</reference>
<dbReference type="Proteomes" id="UP000632154">
    <property type="component" value="Unassembled WGS sequence"/>
</dbReference>
<evidence type="ECO:0000259" key="2">
    <source>
        <dbReference type="Pfam" id="PF13937"/>
    </source>
</evidence>
<dbReference type="Pfam" id="PF13937">
    <property type="entry name" value="DUF4212"/>
    <property type="match status" value="1"/>
</dbReference>
<feature type="domain" description="Sodium symporter small subunit" evidence="2">
    <location>
        <begin position="20"/>
        <end position="96"/>
    </location>
</feature>
<proteinExistence type="predicted"/>
<feature type="transmembrane region" description="Helical" evidence="1">
    <location>
        <begin position="63"/>
        <end position="84"/>
    </location>
</feature>
<sequence length="98" mass="10814">MTQTPTSLAPSIPAEEQRRRQQYWQATLRLTLGLLAVWLFVSIGLGVLLAPTLDRFQILGGPLGFWIGHNGAIYAFIALIAIYANRMAALDRQFGVGE</sequence>